<name>A0A392NTC9_9FABA</name>
<organism evidence="2 3">
    <name type="scientific">Trifolium medium</name>
    <dbReference type="NCBI Taxonomy" id="97028"/>
    <lineage>
        <taxon>Eukaryota</taxon>
        <taxon>Viridiplantae</taxon>
        <taxon>Streptophyta</taxon>
        <taxon>Embryophyta</taxon>
        <taxon>Tracheophyta</taxon>
        <taxon>Spermatophyta</taxon>
        <taxon>Magnoliopsida</taxon>
        <taxon>eudicotyledons</taxon>
        <taxon>Gunneridae</taxon>
        <taxon>Pentapetalae</taxon>
        <taxon>rosids</taxon>
        <taxon>fabids</taxon>
        <taxon>Fabales</taxon>
        <taxon>Fabaceae</taxon>
        <taxon>Papilionoideae</taxon>
        <taxon>50 kb inversion clade</taxon>
        <taxon>NPAAA clade</taxon>
        <taxon>Hologalegina</taxon>
        <taxon>IRL clade</taxon>
        <taxon>Trifolieae</taxon>
        <taxon>Trifolium</taxon>
    </lineage>
</organism>
<comment type="caution">
    <text evidence="2">The sequence shown here is derived from an EMBL/GenBank/DDBJ whole genome shotgun (WGS) entry which is preliminary data.</text>
</comment>
<evidence type="ECO:0000313" key="3">
    <source>
        <dbReference type="Proteomes" id="UP000265520"/>
    </source>
</evidence>
<reference evidence="2 3" key="1">
    <citation type="journal article" date="2018" name="Front. Plant Sci.">
        <title>Red Clover (Trifolium pratense) and Zigzag Clover (T. medium) - A Picture of Genomic Similarities and Differences.</title>
        <authorList>
            <person name="Dluhosova J."/>
            <person name="Istvanek J."/>
            <person name="Nedelnik J."/>
            <person name="Repkova J."/>
        </authorList>
    </citation>
    <scope>NUCLEOTIDE SEQUENCE [LARGE SCALE GENOMIC DNA]</scope>
    <source>
        <strain evidence="3">cv. 10/8</strain>
        <tissue evidence="2">Leaf</tissue>
    </source>
</reference>
<evidence type="ECO:0000313" key="2">
    <source>
        <dbReference type="EMBL" id="MCI03108.1"/>
    </source>
</evidence>
<feature type="non-terminal residue" evidence="2">
    <location>
        <position position="1"/>
    </location>
</feature>
<dbReference type="Proteomes" id="UP000265520">
    <property type="component" value="Unassembled WGS sequence"/>
</dbReference>
<feature type="region of interest" description="Disordered" evidence="1">
    <location>
        <begin position="127"/>
        <end position="169"/>
    </location>
</feature>
<accession>A0A392NTC9</accession>
<protein>
    <submittedName>
        <fullName evidence="2">Uncharacterized protein</fullName>
    </submittedName>
</protein>
<dbReference type="AlphaFoldDB" id="A0A392NTC9"/>
<dbReference type="EMBL" id="LXQA010051217">
    <property type="protein sequence ID" value="MCI03108.1"/>
    <property type="molecule type" value="Genomic_DNA"/>
</dbReference>
<keyword evidence="3" id="KW-1185">Reference proteome</keyword>
<feature type="compositionally biased region" description="Polar residues" evidence="1">
    <location>
        <begin position="147"/>
        <end position="163"/>
    </location>
</feature>
<sequence>NSEVGSYSESCSHDTLLNQVVNELKELTSKVAEMDSTNNKMIEIMIGLVEIDTLSNVVRPYEHEMHYNKPKNTYKGPTTLVFDTDADDRSVDEISASKFFAGSCSYKRTKEAKNDPTMCVKKLSFPSPSPYSAKRRCDTPMPMGGSTRKSILTSPKLTIGSSKKTPKKL</sequence>
<proteinExistence type="predicted"/>
<evidence type="ECO:0000256" key="1">
    <source>
        <dbReference type="SAM" id="MobiDB-lite"/>
    </source>
</evidence>